<dbReference type="PROSITE" id="PS51118">
    <property type="entry name" value="HTH_HXLR"/>
    <property type="match status" value="1"/>
</dbReference>
<dbReference type="AlphaFoldDB" id="A0A562T5G3"/>
<dbReference type="Pfam" id="PF01638">
    <property type="entry name" value="HxlR"/>
    <property type="match status" value="1"/>
</dbReference>
<keyword evidence="3" id="KW-0804">Transcription</keyword>
<dbReference type="GO" id="GO:0003677">
    <property type="term" value="F:DNA binding"/>
    <property type="evidence" value="ECO:0007669"/>
    <property type="project" value="UniProtKB-KW"/>
</dbReference>
<evidence type="ECO:0000256" key="2">
    <source>
        <dbReference type="ARBA" id="ARBA00023125"/>
    </source>
</evidence>
<reference evidence="5 6" key="1">
    <citation type="journal article" date="2013" name="Stand. Genomic Sci.">
        <title>Genomic Encyclopedia of Type Strains, Phase I: The one thousand microbial genomes (KMG-I) project.</title>
        <authorList>
            <person name="Kyrpides N.C."/>
            <person name="Woyke T."/>
            <person name="Eisen J.A."/>
            <person name="Garrity G."/>
            <person name="Lilburn T.G."/>
            <person name="Beck B.J."/>
            <person name="Whitman W.B."/>
            <person name="Hugenholtz P."/>
            <person name="Klenk H.P."/>
        </authorList>
    </citation>
    <scope>NUCLEOTIDE SEQUENCE [LARGE SCALE GENOMIC DNA]</scope>
    <source>
        <strain evidence="5 6">DSM 13484</strain>
    </source>
</reference>
<dbReference type="EMBL" id="VLLG01000003">
    <property type="protein sequence ID" value="TWI88781.1"/>
    <property type="molecule type" value="Genomic_DNA"/>
</dbReference>
<evidence type="ECO:0000313" key="6">
    <source>
        <dbReference type="Proteomes" id="UP000316778"/>
    </source>
</evidence>
<feature type="domain" description="HTH hxlR-type" evidence="4">
    <location>
        <begin position="18"/>
        <end position="112"/>
    </location>
</feature>
<evidence type="ECO:0000313" key="5">
    <source>
        <dbReference type="EMBL" id="TWI88781.1"/>
    </source>
</evidence>
<accession>A0A562T5G3</accession>
<gene>
    <name evidence="5" type="ORF">LX66_2867</name>
</gene>
<dbReference type="InterPro" id="IPR036390">
    <property type="entry name" value="WH_DNA-bd_sf"/>
</dbReference>
<protein>
    <submittedName>
        <fullName evidence="5">HxlR family transcriptional regulator</fullName>
    </submittedName>
</protein>
<dbReference type="InterPro" id="IPR036388">
    <property type="entry name" value="WH-like_DNA-bd_sf"/>
</dbReference>
<evidence type="ECO:0000256" key="3">
    <source>
        <dbReference type="ARBA" id="ARBA00023163"/>
    </source>
</evidence>
<dbReference type="RefSeq" id="WP_145714596.1">
    <property type="nucleotide sequence ID" value="NZ_BAAAFY010000001.1"/>
</dbReference>
<comment type="caution">
    <text evidence="5">The sequence shown here is derived from an EMBL/GenBank/DDBJ whole genome shotgun (WGS) entry which is preliminary data.</text>
</comment>
<sequence>MYKKDQHPVTNTYDPAVCPVARTLQIIGGKWKPLILYLVSEDMNRFSKLSRCLPGISKHMLTQQLRELESDGILTRTAYPEVPPRVEYALTDKGRSLRIITMAILQWGQEHL</sequence>
<evidence type="ECO:0000256" key="1">
    <source>
        <dbReference type="ARBA" id="ARBA00023015"/>
    </source>
</evidence>
<dbReference type="InterPro" id="IPR002577">
    <property type="entry name" value="HTH_HxlR"/>
</dbReference>
<proteinExistence type="predicted"/>
<keyword evidence="2" id="KW-0238">DNA-binding</keyword>
<organism evidence="5 6">
    <name type="scientific">Chitinophaga japonensis</name>
    <name type="common">Flexibacter japonensis</name>
    <dbReference type="NCBI Taxonomy" id="104662"/>
    <lineage>
        <taxon>Bacteria</taxon>
        <taxon>Pseudomonadati</taxon>
        <taxon>Bacteroidota</taxon>
        <taxon>Chitinophagia</taxon>
        <taxon>Chitinophagales</taxon>
        <taxon>Chitinophagaceae</taxon>
        <taxon>Chitinophaga</taxon>
    </lineage>
</organism>
<evidence type="ECO:0000259" key="4">
    <source>
        <dbReference type="PROSITE" id="PS51118"/>
    </source>
</evidence>
<keyword evidence="1" id="KW-0805">Transcription regulation</keyword>
<dbReference type="Proteomes" id="UP000316778">
    <property type="component" value="Unassembled WGS sequence"/>
</dbReference>
<dbReference type="OrthoDB" id="8231503at2"/>
<dbReference type="SUPFAM" id="SSF46785">
    <property type="entry name" value="Winged helix' DNA-binding domain"/>
    <property type="match status" value="1"/>
</dbReference>
<dbReference type="Gene3D" id="1.10.10.10">
    <property type="entry name" value="Winged helix-like DNA-binding domain superfamily/Winged helix DNA-binding domain"/>
    <property type="match status" value="1"/>
</dbReference>
<name>A0A562T5G3_CHIJA</name>
<keyword evidence="6" id="KW-1185">Reference proteome</keyword>
<dbReference type="PANTHER" id="PTHR33204">
    <property type="entry name" value="TRANSCRIPTIONAL REGULATOR, MARR FAMILY"/>
    <property type="match status" value="1"/>
</dbReference>